<accession>A0ACD3AKU1</accession>
<keyword evidence="2" id="KW-1185">Reference proteome</keyword>
<gene>
    <name evidence="1" type="ORF">BDN72DRAFT_844529</name>
</gene>
<sequence>MDKISRNSDILRRILESASDMYYPRKHLVACTVVCKLWSEIALDLVWHEVSSDDFYHVFNILAPLHKSDEGQFWTYVWQAKPTTADWTCFERYRHRIRVLKLMPYCHFLEHGVDKTVFNELTLSSPPSGLFPNVTVLDLDTRSDYFSPLFLTPVVTVLRMELAYPREEDLRYDRPDILHHVSLQLSNIRELSFWVSGGGPMFGPRHFSRTIQAEEHKICELIRKKLDLQVLSLPACWFTTHVAEATASLTCLKKVLVNKTDGNPLDTLTFNPVLPQQTSPKIVTHPIPKTRICPPFSSLQEFSAILPYPKFQQFLVQWIPTGRTNSHLKQLSIRSQVLESPQTLQQLLETLAARCPSLLSLRLSSLCSSEQMPQKNGWAYGDTNDPLTTVPQSPWTLQRLYPFRVKLSTVSPLFALKSLVSCDLHHHLPPAFSSSDLETIAYNLSHLHTLHLFPDPHPIYLGKSKDTPTVFDEVVQDLSSHNTKRVPELQQTLRTFGLNCPKLQKLGIFVYPDLDSDEVGDEDWELHHQVNCFPVLTELLLGTSPCDITTANSVAFILSKYLRPGTKITASYSWNRHTVTAPYLQRLVQGGKVLDPPSKVPQSKSVEETEFKENNGQGNDEVNGGRSPSTRPNPPWRYHPDGRPLTDDRAVLVDLSGDPLVFDFQTFLEDPVMHGTMGGVMNRINGEKWMPGVSLVGSHDSVIELELKERKRGWVFVNGFLPLTYKVKAQERRLSEGT</sequence>
<organism evidence="1 2">
    <name type="scientific">Pluteus cervinus</name>
    <dbReference type="NCBI Taxonomy" id="181527"/>
    <lineage>
        <taxon>Eukaryota</taxon>
        <taxon>Fungi</taxon>
        <taxon>Dikarya</taxon>
        <taxon>Basidiomycota</taxon>
        <taxon>Agaricomycotina</taxon>
        <taxon>Agaricomycetes</taxon>
        <taxon>Agaricomycetidae</taxon>
        <taxon>Agaricales</taxon>
        <taxon>Pluteineae</taxon>
        <taxon>Pluteaceae</taxon>
        <taxon>Pluteus</taxon>
    </lineage>
</organism>
<evidence type="ECO:0000313" key="1">
    <source>
        <dbReference type="EMBL" id="TFK66313.1"/>
    </source>
</evidence>
<evidence type="ECO:0000313" key="2">
    <source>
        <dbReference type="Proteomes" id="UP000308600"/>
    </source>
</evidence>
<dbReference type="Proteomes" id="UP000308600">
    <property type="component" value="Unassembled WGS sequence"/>
</dbReference>
<proteinExistence type="predicted"/>
<dbReference type="EMBL" id="ML208409">
    <property type="protein sequence ID" value="TFK66313.1"/>
    <property type="molecule type" value="Genomic_DNA"/>
</dbReference>
<protein>
    <submittedName>
        <fullName evidence="1">Uncharacterized protein</fullName>
    </submittedName>
</protein>
<reference evidence="1 2" key="1">
    <citation type="journal article" date="2019" name="Nat. Ecol. Evol.">
        <title>Megaphylogeny resolves global patterns of mushroom evolution.</title>
        <authorList>
            <person name="Varga T."/>
            <person name="Krizsan K."/>
            <person name="Foldi C."/>
            <person name="Dima B."/>
            <person name="Sanchez-Garcia M."/>
            <person name="Sanchez-Ramirez S."/>
            <person name="Szollosi G.J."/>
            <person name="Szarkandi J.G."/>
            <person name="Papp V."/>
            <person name="Albert L."/>
            <person name="Andreopoulos W."/>
            <person name="Angelini C."/>
            <person name="Antonin V."/>
            <person name="Barry K.W."/>
            <person name="Bougher N.L."/>
            <person name="Buchanan P."/>
            <person name="Buyck B."/>
            <person name="Bense V."/>
            <person name="Catcheside P."/>
            <person name="Chovatia M."/>
            <person name="Cooper J."/>
            <person name="Damon W."/>
            <person name="Desjardin D."/>
            <person name="Finy P."/>
            <person name="Geml J."/>
            <person name="Haridas S."/>
            <person name="Hughes K."/>
            <person name="Justo A."/>
            <person name="Karasinski D."/>
            <person name="Kautmanova I."/>
            <person name="Kiss B."/>
            <person name="Kocsube S."/>
            <person name="Kotiranta H."/>
            <person name="LaButti K.M."/>
            <person name="Lechner B.E."/>
            <person name="Liimatainen K."/>
            <person name="Lipzen A."/>
            <person name="Lukacs Z."/>
            <person name="Mihaltcheva S."/>
            <person name="Morgado L.N."/>
            <person name="Niskanen T."/>
            <person name="Noordeloos M.E."/>
            <person name="Ohm R.A."/>
            <person name="Ortiz-Santana B."/>
            <person name="Ovrebo C."/>
            <person name="Racz N."/>
            <person name="Riley R."/>
            <person name="Savchenko A."/>
            <person name="Shiryaev A."/>
            <person name="Soop K."/>
            <person name="Spirin V."/>
            <person name="Szebenyi C."/>
            <person name="Tomsovsky M."/>
            <person name="Tulloss R.E."/>
            <person name="Uehling J."/>
            <person name="Grigoriev I.V."/>
            <person name="Vagvolgyi C."/>
            <person name="Papp T."/>
            <person name="Martin F.M."/>
            <person name="Miettinen O."/>
            <person name="Hibbett D.S."/>
            <person name="Nagy L.G."/>
        </authorList>
    </citation>
    <scope>NUCLEOTIDE SEQUENCE [LARGE SCALE GENOMIC DNA]</scope>
    <source>
        <strain evidence="1 2">NL-1719</strain>
    </source>
</reference>
<name>A0ACD3AKU1_9AGAR</name>